<feature type="transmembrane region" description="Helical" evidence="1">
    <location>
        <begin position="122"/>
        <end position="146"/>
    </location>
</feature>
<feature type="transmembrane region" description="Helical" evidence="1">
    <location>
        <begin position="153"/>
        <end position="177"/>
    </location>
</feature>
<organism evidence="2 3">
    <name type="scientific">Acanthosepion pharaonis</name>
    <name type="common">Pharaoh cuttlefish</name>
    <name type="synonym">Sepia pharaonis</name>
    <dbReference type="NCBI Taxonomy" id="158019"/>
    <lineage>
        <taxon>Eukaryota</taxon>
        <taxon>Metazoa</taxon>
        <taxon>Spiralia</taxon>
        <taxon>Lophotrochozoa</taxon>
        <taxon>Mollusca</taxon>
        <taxon>Cephalopoda</taxon>
        <taxon>Coleoidea</taxon>
        <taxon>Decapodiformes</taxon>
        <taxon>Sepiida</taxon>
        <taxon>Sepiina</taxon>
        <taxon>Sepiidae</taxon>
        <taxon>Acanthosepion</taxon>
    </lineage>
</organism>
<evidence type="ECO:0000256" key="1">
    <source>
        <dbReference type="SAM" id="Phobius"/>
    </source>
</evidence>
<comment type="caution">
    <text evidence="2">The sequence shown here is derived from an EMBL/GenBank/DDBJ whole genome shotgun (WGS) entry which is preliminary data.</text>
</comment>
<evidence type="ECO:0000313" key="3">
    <source>
        <dbReference type="Proteomes" id="UP000597762"/>
    </source>
</evidence>
<keyword evidence="1" id="KW-0812">Transmembrane</keyword>
<keyword evidence="1" id="KW-1133">Transmembrane helix</keyword>
<keyword evidence="1" id="KW-0472">Membrane</keyword>
<dbReference type="Proteomes" id="UP000597762">
    <property type="component" value="Unassembled WGS sequence"/>
</dbReference>
<protein>
    <recommendedName>
        <fullName evidence="4">Transmembrane protein</fullName>
    </recommendedName>
</protein>
<gene>
    <name evidence="2" type="ORF">SPHA_41604</name>
</gene>
<sequence>MVWSSNTFASIAAAESEQTVTDITLFFFRLMVNCPSVRLYPPTISLFFVCCRYPLLHYHRTRRARHAPSRRSRQILPSLAGFVSVNVSVYFSSFFRTLLVEPCRRRLRISSDSSFASHTPSLQSAACFVFSLSHFSLSLTFTLSFILSFSLFFVFPLSLLSSLSFFVFLSLFISLFISHNLSSSFSFFLLLSFSLFLLWIP</sequence>
<feature type="transmembrane region" description="Helical" evidence="1">
    <location>
        <begin position="183"/>
        <end position="200"/>
    </location>
</feature>
<dbReference type="AlphaFoldDB" id="A0A812CTT5"/>
<reference evidence="2" key="1">
    <citation type="submission" date="2021-01" db="EMBL/GenBank/DDBJ databases">
        <authorList>
            <person name="Li R."/>
            <person name="Bekaert M."/>
        </authorList>
    </citation>
    <scope>NUCLEOTIDE SEQUENCE</scope>
    <source>
        <strain evidence="2">Farmed</strain>
    </source>
</reference>
<dbReference type="EMBL" id="CAHIKZ030002002">
    <property type="protein sequence ID" value="CAE1279053.1"/>
    <property type="molecule type" value="Genomic_DNA"/>
</dbReference>
<proteinExistence type="predicted"/>
<keyword evidence="3" id="KW-1185">Reference proteome</keyword>
<evidence type="ECO:0008006" key="4">
    <source>
        <dbReference type="Google" id="ProtNLM"/>
    </source>
</evidence>
<accession>A0A812CTT5</accession>
<feature type="transmembrane region" description="Helical" evidence="1">
    <location>
        <begin position="39"/>
        <end position="55"/>
    </location>
</feature>
<evidence type="ECO:0000313" key="2">
    <source>
        <dbReference type="EMBL" id="CAE1279053.1"/>
    </source>
</evidence>
<name>A0A812CTT5_ACAPH</name>